<evidence type="ECO:0000256" key="11">
    <source>
        <dbReference type="ARBA" id="ARBA00049338"/>
    </source>
</evidence>
<dbReference type="InterPro" id="IPR023299">
    <property type="entry name" value="ATPase_P-typ_cyto_dom_N"/>
</dbReference>
<accession>A0A2N9DY52</accession>
<dbReference type="InterPro" id="IPR027256">
    <property type="entry name" value="P-typ_ATPase_IB"/>
</dbReference>
<keyword evidence="15" id="KW-1185">Reference proteome</keyword>
<dbReference type="InterPro" id="IPR051014">
    <property type="entry name" value="Cation_Transport_ATPase_IB"/>
</dbReference>
<dbReference type="EMBL" id="OGVC01000048">
    <property type="protein sequence ID" value="SPC39994.1"/>
    <property type="molecule type" value="Genomic_DNA"/>
</dbReference>
<dbReference type="GO" id="GO:0016887">
    <property type="term" value="F:ATP hydrolysis activity"/>
    <property type="evidence" value="ECO:0007669"/>
    <property type="project" value="InterPro"/>
</dbReference>
<dbReference type="GO" id="GO:0005886">
    <property type="term" value="C:plasma membrane"/>
    <property type="evidence" value="ECO:0007669"/>
    <property type="project" value="UniProtKB-SubCell"/>
</dbReference>
<dbReference type="GO" id="GO:0005524">
    <property type="term" value="F:ATP binding"/>
    <property type="evidence" value="ECO:0007669"/>
    <property type="project" value="UniProtKB-UniRule"/>
</dbReference>
<feature type="transmembrane region" description="Helical" evidence="12">
    <location>
        <begin position="599"/>
        <end position="617"/>
    </location>
</feature>
<protein>
    <recommendedName>
        <fullName evidence="10">Cd(2+)-exporting ATPase</fullName>
        <ecNumber evidence="10">7.2.2.21</ecNumber>
    </recommendedName>
</protein>
<dbReference type="InterPro" id="IPR008250">
    <property type="entry name" value="ATPase_P-typ_transduc_dom_A_sf"/>
</dbReference>
<evidence type="ECO:0000313" key="14">
    <source>
        <dbReference type="EMBL" id="SPC39994.1"/>
    </source>
</evidence>
<dbReference type="Gene3D" id="2.70.150.10">
    <property type="entry name" value="Calcium-transporting ATPase, cytoplasmic transduction domain A"/>
    <property type="match status" value="1"/>
</dbReference>
<comment type="caution">
    <text evidence="14">The sequence shown here is derived from an EMBL/GenBank/DDBJ whole genome shotgun (WGS) entry which is preliminary data.</text>
</comment>
<feature type="domain" description="P-type ATPase A" evidence="13">
    <location>
        <begin position="123"/>
        <end position="222"/>
    </location>
</feature>
<gene>
    <name evidence="14" type="ORF">LFUMFP_60004</name>
</gene>
<keyword evidence="7 12" id="KW-1133">Transmembrane helix</keyword>
<evidence type="ECO:0000256" key="4">
    <source>
        <dbReference type="ARBA" id="ARBA00022692"/>
    </source>
</evidence>
<dbReference type="AlphaFoldDB" id="A0A2N9DY52"/>
<dbReference type="PRINTS" id="PR00119">
    <property type="entry name" value="CATATPASE"/>
</dbReference>
<evidence type="ECO:0000256" key="6">
    <source>
        <dbReference type="ARBA" id="ARBA00022967"/>
    </source>
</evidence>
<dbReference type="SFLD" id="SFLDF00027">
    <property type="entry name" value="p-type_atpase"/>
    <property type="match status" value="1"/>
</dbReference>
<evidence type="ECO:0000256" key="9">
    <source>
        <dbReference type="ARBA" id="ARBA00023136"/>
    </source>
</evidence>
<dbReference type="InterPro" id="IPR023214">
    <property type="entry name" value="HAD_sf"/>
</dbReference>
<dbReference type="PANTHER" id="PTHR48085:SF5">
    <property type="entry name" value="CADMIUM_ZINC-TRANSPORTING ATPASE HMA4-RELATED"/>
    <property type="match status" value="1"/>
</dbReference>
<dbReference type="InterPro" id="IPR018303">
    <property type="entry name" value="ATPase_P-typ_P_site"/>
</dbReference>
<dbReference type="SUPFAM" id="SSF81665">
    <property type="entry name" value="Calcium ATPase, transmembrane domain M"/>
    <property type="match status" value="1"/>
</dbReference>
<evidence type="ECO:0000256" key="1">
    <source>
        <dbReference type="ARBA" id="ARBA00004651"/>
    </source>
</evidence>
<dbReference type="GO" id="GO:0046872">
    <property type="term" value="F:metal ion binding"/>
    <property type="evidence" value="ECO:0007669"/>
    <property type="project" value="UniProtKB-KW"/>
</dbReference>
<dbReference type="NCBIfam" id="TIGR01494">
    <property type="entry name" value="ATPase_P-type"/>
    <property type="match status" value="1"/>
</dbReference>
<evidence type="ECO:0000256" key="8">
    <source>
        <dbReference type="ARBA" id="ARBA00023065"/>
    </source>
</evidence>
<comment type="similarity">
    <text evidence="2 12">Belongs to the cation transport ATPase (P-type) (TC 3.A.3) family. Type IB subfamily.</text>
</comment>
<dbReference type="InterPro" id="IPR001757">
    <property type="entry name" value="P_typ_ATPase"/>
</dbReference>
<keyword evidence="5 12" id="KW-0479">Metal-binding</keyword>
<evidence type="ECO:0000256" key="10">
    <source>
        <dbReference type="ARBA" id="ARBA00039103"/>
    </source>
</evidence>
<keyword evidence="3" id="KW-0104">Cadmium</keyword>
<feature type="transmembrane region" description="Helical" evidence="12">
    <location>
        <begin position="262"/>
        <end position="288"/>
    </location>
</feature>
<keyword evidence="6" id="KW-1278">Translocase</keyword>
<evidence type="ECO:0000256" key="3">
    <source>
        <dbReference type="ARBA" id="ARBA00022539"/>
    </source>
</evidence>
<dbReference type="Proteomes" id="UP000238739">
    <property type="component" value="Unassembled WGS sequence"/>
</dbReference>
<dbReference type="SFLD" id="SFLDS00003">
    <property type="entry name" value="Haloacid_Dehalogenase"/>
    <property type="match status" value="1"/>
</dbReference>
<reference evidence="14" key="1">
    <citation type="submission" date="2018-01" db="EMBL/GenBank/DDBJ databases">
        <authorList>
            <person name="Chaillou S."/>
        </authorList>
    </citation>
    <scope>NUCLEOTIDE SEQUENCE [LARGE SCALE GENOMIC DNA]</scope>
    <source>
        <strain evidence="14">MFPC41A2801</strain>
    </source>
</reference>
<evidence type="ECO:0000256" key="5">
    <source>
        <dbReference type="ARBA" id="ARBA00022723"/>
    </source>
</evidence>
<proteinExistence type="inferred from homology"/>
<dbReference type="GO" id="GO:0008551">
    <property type="term" value="F:P-type cadmium transporter activity"/>
    <property type="evidence" value="ECO:0007669"/>
    <property type="project" value="UniProtKB-EC"/>
</dbReference>
<dbReference type="Gene3D" id="3.40.1110.10">
    <property type="entry name" value="Calcium-transporting ATPase, cytoplasmic domain N"/>
    <property type="match status" value="1"/>
</dbReference>
<comment type="catalytic activity">
    <reaction evidence="11">
        <text>Cd(2+)(in) + ATP + H2O = Cd(2+)(out) + ADP + phosphate + H(+)</text>
        <dbReference type="Rhea" id="RHEA:12132"/>
        <dbReference type="ChEBI" id="CHEBI:15377"/>
        <dbReference type="ChEBI" id="CHEBI:15378"/>
        <dbReference type="ChEBI" id="CHEBI:30616"/>
        <dbReference type="ChEBI" id="CHEBI:43474"/>
        <dbReference type="ChEBI" id="CHEBI:48775"/>
        <dbReference type="ChEBI" id="CHEBI:456216"/>
        <dbReference type="EC" id="7.2.2.21"/>
    </reaction>
</comment>
<keyword evidence="12" id="KW-1003">Cell membrane</keyword>
<evidence type="ECO:0000256" key="12">
    <source>
        <dbReference type="RuleBase" id="RU362081"/>
    </source>
</evidence>
<dbReference type="NCBIfam" id="TIGR01511">
    <property type="entry name" value="ATPase-IB1_Cu"/>
    <property type="match status" value="1"/>
</dbReference>
<dbReference type="InterPro" id="IPR023298">
    <property type="entry name" value="ATPase_P-typ_TM_dom_sf"/>
</dbReference>
<feature type="transmembrane region" description="Helical" evidence="12">
    <location>
        <begin position="574"/>
        <end position="593"/>
    </location>
</feature>
<dbReference type="FunFam" id="2.70.150.10:FF:000002">
    <property type="entry name" value="Copper-transporting ATPase 1, putative"/>
    <property type="match status" value="1"/>
</dbReference>
<evidence type="ECO:0000259" key="13">
    <source>
        <dbReference type="Pfam" id="PF00122"/>
    </source>
</evidence>
<dbReference type="PANTHER" id="PTHR48085">
    <property type="entry name" value="CADMIUM/ZINC-TRANSPORTING ATPASE HMA2-RELATED"/>
    <property type="match status" value="1"/>
</dbReference>
<dbReference type="SUPFAM" id="SSF81653">
    <property type="entry name" value="Calcium ATPase, transduction domain A"/>
    <property type="match status" value="1"/>
</dbReference>
<keyword evidence="8" id="KW-0813">Transport</keyword>
<comment type="subcellular location">
    <subcellularLocation>
        <location evidence="1">Cell membrane</location>
        <topology evidence="1">Multi-pass membrane protein</topology>
    </subcellularLocation>
</comment>
<sequence length="618" mass="65042">MQMQIQKWFQQHKNHIALVSGLLIAGAYGGHWFGLPNGFMNSLLVMASIIGAIPIMLQAYQALKVKVISIDLLVSIAVIGAFIIGEYHESAIVTWLFLFGGFLEQQTLKKTRESIRSLAAMAPQTAVKIVGSDQFETVAVDEIAVGDRVLVRAGAQVPVDGQVVAGTGYVNEASITGEAQLITKSIGAAVYSGSLVDNGTITVVANQVGDDTAFAKIIELVEDAQDSQSTAERFIDRFATYYTPAVLVLAILIGLVTRDFKLAITILVLGCPGALVIGAPVSIVAGIGNGAKNGVLIKGGEVVNTMAGVDTVIFDKTGTLTRGKMTVAQVTSFTADKNAALAIAAAVERQSDHPLAQAIVTYVAQQSLAMTSEITDSQTVKGLGIQAVVGQQTIRIGRAKLLTQAGIVLTQDQMRAIDSAQKAGQSIVLVAIDQQLALLIGVADTLKPDAAEMLTALRQNGVKRLMLLTGDHDQAARNIAQAVGITEYHANLLPAEKVTFVKKAQAQGQTVAFVGDGINDSPSLATADIGIAMGAGTDVAIETSDIVLMQSTLTELVKAKQLARRTARNLRQNIVIAIGTVALLLVGLILGKVQMASGMLVHELSILVVILNAMRLIK</sequence>
<dbReference type="NCBIfam" id="TIGR01525">
    <property type="entry name" value="ATPase-IB_hvy"/>
    <property type="match status" value="1"/>
</dbReference>
<feature type="transmembrane region" description="Helical" evidence="12">
    <location>
        <begin position="238"/>
        <end position="256"/>
    </location>
</feature>
<dbReference type="CDD" id="cd02079">
    <property type="entry name" value="P-type_ATPase_HM"/>
    <property type="match status" value="1"/>
</dbReference>
<dbReference type="Pfam" id="PF00122">
    <property type="entry name" value="E1-E2_ATPase"/>
    <property type="match status" value="1"/>
</dbReference>
<feature type="transmembrane region" description="Helical" evidence="12">
    <location>
        <begin position="39"/>
        <end position="60"/>
    </location>
</feature>
<dbReference type="SFLD" id="SFLDG00002">
    <property type="entry name" value="C1.7:_P-type_atpase_like"/>
    <property type="match status" value="1"/>
</dbReference>
<keyword evidence="8" id="KW-0406">Ion transport</keyword>
<dbReference type="InterPro" id="IPR044492">
    <property type="entry name" value="P_typ_ATPase_HD_dom"/>
</dbReference>
<keyword evidence="14" id="KW-0378">Hydrolase</keyword>
<dbReference type="InterPro" id="IPR036412">
    <property type="entry name" value="HAD-like_sf"/>
</dbReference>
<dbReference type="PROSITE" id="PS00154">
    <property type="entry name" value="ATPASE_E1_E2"/>
    <property type="match status" value="1"/>
</dbReference>
<dbReference type="PROSITE" id="PS01229">
    <property type="entry name" value="COF_2"/>
    <property type="match status" value="1"/>
</dbReference>
<organism evidence="14 15">
    <name type="scientific">Latilactobacillus fuchuensis</name>
    <dbReference type="NCBI Taxonomy" id="164393"/>
    <lineage>
        <taxon>Bacteria</taxon>
        <taxon>Bacillati</taxon>
        <taxon>Bacillota</taxon>
        <taxon>Bacilli</taxon>
        <taxon>Lactobacillales</taxon>
        <taxon>Lactobacillaceae</taxon>
        <taxon>Latilactobacillus</taxon>
    </lineage>
</organism>
<evidence type="ECO:0000313" key="15">
    <source>
        <dbReference type="Proteomes" id="UP000238739"/>
    </source>
</evidence>
<keyword evidence="12" id="KW-0067">ATP-binding</keyword>
<name>A0A2N9DY52_9LACO</name>
<dbReference type="InterPro" id="IPR059000">
    <property type="entry name" value="ATPase_P-type_domA"/>
</dbReference>
<dbReference type="SUPFAM" id="SSF56784">
    <property type="entry name" value="HAD-like"/>
    <property type="match status" value="1"/>
</dbReference>
<dbReference type="Pfam" id="PF00702">
    <property type="entry name" value="Hydrolase"/>
    <property type="match status" value="1"/>
</dbReference>
<dbReference type="EC" id="7.2.2.21" evidence="10"/>
<keyword evidence="9 12" id="KW-0472">Membrane</keyword>
<dbReference type="Gene3D" id="3.40.50.1000">
    <property type="entry name" value="HAD superfamily/HAD-like"/>
    <property type="match status" value="1"/>
</dbReference>
<evidence type="ECO:0000256" key="7">
    <source>
        <dbReference type="ARBA" id="ARBA00022989"/>
    </source>
</evidence>
<evidence type="ECO:0000256" key="2">
    <source>
        <dbReference type="ARBA" id="ARBA00006024"/>
    </source>
</evidence>
<dbReference type="PRINTS" id="PR00120">
    <property type="entry name" value="HATPASE"/>
</dbReference>
<dbReference type="SUPFAM" id="SSF81660">
    <property type="entry name" value="Metal cation-transporting ATPase, ATP-binding domain N"/>
    <property type="match status" value="1"/>
</dbReference>
<keyword evidence="4 12" id="KW-0812">Transmembrane</keyword>
<keyword evidence="12" id="KW-0547">Nucleotide-binding</keyword>